<dbReference type="EMBL" id="PEDP01001581">
    <property type="protein sequence ID" value="POS83441.1"/>
    <property type="molecule type" value="Genomic_DNA"/>
</dbReference>
<dbReference type="Proteomes" id="UP000237438">
    <property type="component" value="Unassembled WGS sequence"/>
</dbReference>
<sequence>MSTTRKNFNLSLSAPAFPLRIGEYQAKARIGTAVIHEEEAAIIAEIQPFIEQNNVQVVISTNEVIIPEVPIERDTIFESQLGMAPQKCLPTSILLSISSQLM</sequence>
<dbReference type="AlphaFoldDB" id="A0A2S4PN38"/>
<evidence type="ECO:0000313" key="2">
    <source>
        <dbReference type="Proteomes" id="UP000237438"/>
    </source>
</evidence>
<proteinExistence type="predicted"/>
<protein>
    <submittedName>
        <fullName evidence="1">Uncharacterized protein</fullName>
    </submittedName>
</protein>
<accession>A0A2S4PN38</accession>
<evidence type="ECO:0000313" key="1">
    <source>
        <dbReference type="EMBL" id="POS83441.1"/>
    </source>
</evidence>
<keyword evidence="2" id="KW-1185">Reference proteome</keyword>
<name>A0A2S4PN38_9PEZI</name>
<organism evidence="1 2">
    <name type="scientific">Erysiphe pulchra</name>
    <dbReference type="NCBI Taxonomy" id="225359"/>
    <lineage>
        <taxon>Eukaryota</taxon>
        <taxon>Fungi</taxon>
        <taxon>Dikarya</taxon>
        <taxon>Ascomycota</taxon>
        <taxon>Pezizomycotina</taxon>
        <taxon>Leotiomycetes</taxon>
        <taxon>Erysiphales</taxon>
        <taxon>Erysiphaceae</taxon>
        <taxon>Erysiphe</taxon>
    </lineage>
</organism>
<comment type="caution">
    <text evidence="1">The sequence shown here is derived from an EMBL/GenBank/DDBJ whole genome shotgun (WGS) entry which is preliminary data.</text>
</comment>
<reference evidence="1 2" key="1">
    <citation type="submission" date="2017-10" db="EMBL/GenBank/DDBJ databases">
        <title>Development of genomic resources for the powdery mildew, Erysiphe pulchra.</title>
        <authorList>
            <person name="Wadl P.A."/>
            <person name="Mack B.M."/>
            <person name="Moore G."/>
            <person name="Beltz S.B."/>
        </authorList>
    </citation>
    <scope>NUCLEOTIDE SEQUENCE [LARGE SCALE GENOMIC DNA]</scope>
    <source>
        <strain evidence="1">Cflorida</strain>
    </source>
</reference>
<gene>
    <name evidence="1" type="ORF">EPUL_005302</name>
</gene>